<feature type="signal peptide" evidence="1">
    <location>
        <begin position="1"/>
        <end position="22"/>
    </location>
</feature>
<dbReference type="Pfam" id="PF14368">
    <property type="entry name" value="LTP_2"/>
    <property type="match status" value="1"/>
</dbReference>
<protein>
    <recommendedName>
        <fullName evidence="2">Bifunctional inhibitor/plant lipid transfer protein/seed storage helical domain-containing protein</fullName>
    </recommendedName>
</protein>
<dbReference type="InterPro" id="IPR036312">
    <property type="entry name" value="Bifun_inhib/LTP/seed_sf"/>
</dbReference>
<reference evidence="3" key="1">
    <citation type="submission" date="2018-04" db="EMBL/GenBank/DDBJ databases">
        <title>WGS assembly of Panicum hallii.</title>
        <authorList>
            <person name="Lovell J."/>
            <person name="Jenkins J."/>
            <person name="Lowry D."/>
            <person name="Mamidi S."/>
            <person name="Sreedasyam A."/>
            <person name="Weng X."/>
            <person name="Barry K."/>
            <person name="Bonette J."/>
            <person name="Campitelli B."/>
            <person name="Daum C."/>
            <person name="Gordon S."/>
            <person name="Gould B."/>
            <person name="Lipzen A."/>
            <person name="Macqueen A."/>
            <person name="Palacio-Mejia J."/>
            <person name="Plott C."/>
            <person name="Shakirov E."/>
            <person name="Shu S."/>
            <person name="Yoshinaga Y."/>
            <person name="Zane M."/>
            <person name="Rokhsar D."/>
            <person name="Grimwood J."/>
            <person name="Schmutz J."/>
            <person name="Juenger T."/>
        </authorList>
    </citation>
    <scope>NUCLEOTIDE SEQUENCE [LARGE SCALE GENOMIC DNA]</scope>
    <source>
        <strain evidence="3">FIL2</strain>
    </source>
</reference>
<evidence type="ECO:0000256" key="1">
    <source>
        <dbReference type="SAM" id="SignalP"/>
    </source>
</evidence>
<evidence type="ECO:0000313" key="3">
    <source>
        <dbReference type="EMBL" id="PVH34370.1"/>
    </source>
</evidence>
<dbReference type="SUPFAM" id="SSF47699">
    <property type="entry name" value="Bifunctional inhibitor/lipid-transfer protein/seed storage 2S albumin"/>
    <property type="match status" value="1"/>
</dbReference>
<accession>A0A2T8I9M9</accession>
<feature type="domain" description="Bifunctional inhibitor/plant lipid transfer protein/seed storage helical" evidence="2">
    <location>
        <begin position="14"/>
        <end position="98"/>
    </location>
</feature>
<keyword evidence="1" id="KW-0732">Signal</keyword>
<dbReference type="InterPro" id="IPR016140">
    <property type="entry name" value="Bifunc_inhib/LTP/seed_store"/>
</dbReference>
<gene>
    <name evidence="3" type="ORF">PAHAL_8G207500</name>
</gene>
<dbReference type="EMBL" id="CM008053">
    <property type="protein sequence ID" value="PVH34370.1"/>
    <property type="molecule type" value="Genomic_DNA"/>
</dbReference>
<sequence length="106" mass="12002">MPPKVVAVFVLLLSVTISPHHATGECTDTQKEAILENCKGYIRKDAPPRKVPAHKSYCCIKVRDVPQRDMECIYGRLTDPEKAQNIEQRILNLKVICKPIPCKVMM</sequence>
<dbReference type="Proteomes" id="UP000243499">
    <property type="component" value="Chromosome 8"/>
</dbReference>
<feature type="chain" id="PRO_5015607608" description="Bifunctional inhibitor/plant lipid transfer protein/seed storage helical domain-containing protein" evidence="1">
    <location>
        <begin position="23"/>
        <end position="106"/>
    </location>
</feature>
<dbReference type="AlphaFoldDB" id="A0A2T8I9M9"/>
<organism evidence="3">
    <name type="scientific">Panicum hallii</name>
    <dbReference type="NCBI Taxonomy" id="206008"/>
    <lineage>
        <taxon>Eukaryota</taxon>
        <taxon>Viridiplantae</taxon>
        <taxon>Streptophyta</taxon>
        <taxon>Embryophyta</taxon>
        <taxon>Tracheophyta</taxon>
        <taxon>Spermatophyta</taxon>
        <taxon>Magnoliopsida</taxon>
        <taxon>Liliopsida</taxon>
        <taxon>Poales</taxon>
        <taxon>Poaceae</taxon>
        <taxon>PACMAD clade</taxon>
        <taxon>Panicoideae</taxon>
        <taxon>Panicodae</taxon>
        <taxon>Paniceae</taxon>
        <taxon>Panicinae</taxon>
        <taxon>Panicum</taxon>
        <taxon>Panicum sect. Panicum</taxon>
    </lineage>
</organism>
<proteinExistence type="predicted"/>
<evidence type="ECO:0000259" key="2">
    <source>
        <dbReference type="Pfam" id="PF14368"/>
    </source>
</evidence>
<dbReference type="Gramene" id="PVH34370">
    <property type="protein sequence ID" value="PVH34370"/>
    <property type="gene ID" value="PAHAL_8G207500"/>
</dbReference>
<name>A0A2T8I9M9_9POAL</name>